<dbReference type="InterPro" id="IPR029068">
    <property type="entry name" value="Glyas_Bleomycin-R_OHBP_Dase"/>
</dbReference>
<name>A0A6J7XWA0_9ZZZZ</name>
<dbReference type="PIRSF" id="PIRSF021700">
    <property type="entry name" value="3_dmu_93_MTrfase"/>
    <property type="match status" value="1"/>
</dbReference>
<reference evidence="2" key="1">
    <citation type="submission" date="2020-05" db="EMBL/GenBank/DDBJ databases">
        <authorList>
            <person name="Chiriac C."/>
            <person name="Salcher M."/>
            <person name="Ghai R."/>
            <person name="Kavagutti S V."/>
        </authorList>
    </citation>
    <scope>NUCLEOTIDE SEQUENCE</scope>
</reference>
<dbReference type="PANTHER" id="PTHR33990:SF2">
    <property type="entry name" value="PHNB-LIKE DOMAIN-CONTAINING PROTEIN"/>
    <property type="match status" value="1"/>
</dbReference>
<dbReference type="InterPro" id="IPR009725">
    <property type="entry name" value="3_dmu_93_MTrfase"/>
</dbReference>
<accession>A0A6J7XWA0</accession>
<feature type="domain" description="PhnB-like" evidence="1">
    <location>
        <begin position="4"/>
        <end position="110"/>
    </location>
</feature>
<dbReference type="InterPro" id="IPR028973">
    <property type="entry name" value="PhnB-like"/>
</dbReference>
<dbReference type="EMBL" id="CAFBSG010000029">
    <property type="protein sequence ID" value="CAB5241131.1"/>
    <property type="molecule type" value="Genomic_DNA"/>
</dbReference>
<dbReference type="CDD" id="cd06588">
    <property type="entry name" value="PhnB_like"/>
    <property type="match status" value="1"/>
</dbReference>
<dbReference type="PANTHER" id="PTHR33990">
    <property type="entry name" value="PROTEIN YJDN-RELATED"/>
    <property type="match status" value="1"/>
</dbReference>
<dbReference type="Gene3D" id="3.10.180.10">
    <property type="entry name" value="2,3-Dihydroxybiphenyl 1,2-Dioxygenase, domain 1"/>
    <property type="match status" value="1"/>
</dbReference>
<organism evidence="2">
    <name type="scientific">freshwater metagenome</name>
    <dbReference type="NCBI Taxonomy" id="449393"/>
    <lineage>
        <taxon>unclassified sequences</taxon>
        <taxon>metagenomes</taxon>
        <taxon>ecological metagenomes</taxon>
    </lineage>
</organism>
<dbReference type="SUPFAM" id="SSF54593">
    <property type="entry name" value="Glyoxalase/Bleomycin resistance protein/Dihydroxybiphenyl dioxygenase"/>
    <property type="match status" value="1"/>
</dbReference>
<sequence length="151" mass="17183">MTTLTPFLWFNDRAEEAAHFYISVFSDGEILETSRNKDNAVFSLQFQIMGQKFIALNGGPHFTFNPAISLFVSCNGQEEVDSYWNQLVDGGEEGQCGWLTDKFGMSWQIIPKQLGEYLGHQDRAGADRAMKAMLKMKKIEVSELKRAFEDK</sequence>
<evidence type="ECO:0000313" key="2">
    <source>
        <dbReference type="EMBL" id="CAB5241131.1"/>
    </source>
</evidence>
<gene>
    <name evidence="2" type="ORF">UFOPK3554_01259</name>
</gene>
<evidence type="ECO:0000259" key="1">
    <source>
        <dbReference type="Pfam" id="PF06983"/>
    </source>
</evidence>
<proteinExistence type="predicted"/>
<dbReference type="AlphaFoldDB" id="A0A6J7XWA0"/>
<protein>
    <submittedName>
        <fullName evidence="2">Unannotated protein</fullName>
    </submittedName>
</protein>
<dbReference type="Pfam" id="PF06983">
    <property type="entry name" value="3-dmu-9_3-mt"/>
    <property type="match status" value="1"/>
</dbReference>